<comment type="pathway">
    <text evidence="3">Nucleotide-sugar biosynthesis; GDP-alpha-D-mannose biosynthesis; alpha-D-mannose 1-phosphate from D-fructose 6-phosphate: step 1/2.</text>
</comment>
<feature type="domain" description="Phosphomannose isomerase type I helical insertion" evidence="11">
    <location>
        <begin position="305"/>
        <end position="364"/>
    </location>
</feature>
<comment type="caution">
    <text evidence="12">The sequence shown here is derived from an EMBL/GenBank/DDBJ whole genome shotgun (WGS) entry which is preliminary data.</text>
</comment>
<dbReference type="InterPro" id="IPR014710">
    <property type="entry name" value="RmlC-like_jellyroll"/>
</dbReference>
<dbReference type="EMBL" id="BLLK01000038">
    <property type="protein sequence ID" value="GFH49773.1"/>
    <property type="molecule type" value="Genomic_DNA"/>
</dbReference>
<gene>
    <name evidence="12" type="ORF">CTEN210_06249</name>
</gene>
<evidence type="ECO:0000256" key="1">
    <source>
        <dbReference type="ARBA" id="ARBA00000757"/>
    </source>
</evidence>
<accession>A0AAD3H4J0</accession>
<dbReference type="GO" id="GO:0009298">
    <property type="term" value="P:GDP-mannose biosynthetic process"/>
    <property type="evidence" value="ECO:0007669"/>
    <property type="project" value="InterPro"/>
</dbReference>
<comment type="cofactor">
    <cofactor evidence="2">
        <name>Zn(2+)</name>
        <dbReference type="ChEBI" id="CHEBI:29105"/>
    </cofactor>
</comment>
<dbReference type="Pfam" id="PF20512">
    <property type="entry name" value="PMI_typeI_hel"/>
    <property type="match status" value="1"/>
</dbReference>
<evidence type="ECO:0000313" key="13">
    <source>
        <dbReference type="Proteomes" id="UP001054902"/>
    </source>
</evidence>
<keyword evidence="7" id="KW-0862">Zinc</keyword>
<dbReference type="InterPro" id="IPR046457">
    <property type="entry name" value="PMI_typeI_cat"/>
</dbReference>
<dbReference type="CDD" id="cd07011">
    <property type="entry name" value="cupin_PMI_type_I_N"/>
    <property type="match status" value="1"/>
</dbReference>
<dbReference type="SUPFAM" id="SSF51182">
    <property type="entry name" value="RmlC-like cupins"/>
    <property type="match status" value="1"/>
</dbReference>
<dbReference type="InterPro" id="IPR001250">
    <property type="entry name" value="Man6P_Isoase-1"/>
</dbReference>
<reference evidence="12 13" key="1">
    <citation type="journal article" date="2021" name="Sci. Rep.">
        <title>The genome of the diatom Chaetoceros tenuissimus carries an ancient integrated fragment of an extant virus.</title>
        <authorList>
            <person name="Hongo Y."/>
            <person name="Kimura K."/>
            <person name="Takaki Y."/>
            <person name="Yoshida Y."/>
            <person name="Baba S."/>
            <person name="Kobayashi G."/>
            <person name="Nagasaki K."/>
            <person name="Hano T."/>
            <person name="Tomaru Y."/>
        </authorList>
    </citation>
    <scope>NUCLEOTIDE SEQUENCE [LARGE SCALE GENOMIC DNA]</scope>
    <source>
        <strain evidence="12 13">NIES-3715</strain>
    </source>
</reference>
<dbReference type="InterPro" id="IPR011051">
    <property type="entry name" value="RmlC_Cupin_sf"/>
</dbReference>
<dbReference type="InterPro" id="IPR018050">
    <property type="entry name" value="Pmannose_isomerase-type1_CS"/>
</dbReference>
<evidence type="ECO:0000313" key="12">
    <source>
        <dbReference type="EMBL" id="GFH49773.1"/>
    </source>
</evidence>
<feature type="region of interest" description="Disordered" evidence="9">
    <location>
        <begin position="1"/>
        <end position="26"/>
    </location>
</feature>
<evidence type="ECO:0000259" key="11">
    <source>
        <dbReference type="Pfam" id="PF20512"/>
    </source>
</evidence>
<organism evidence="12 13">
    <name type="scientific">Chaetoceros tenuissimus</name>
    <dbReference type="NCBI Taxonomy" id="426638"/>
    <lineage>
        <taxon>Eukaryota</taxon>
        <taxon>Sar</taxon>
        <taxon>Stramenopiles</taxon>
        <taxon>Ochrophyta</taxon>
        <taxon>Bacillariophyta</taxon>
        <taxon>Coscinodiscophyceae</taxon>
        <taxon>Chaetocerotophycidae</taxon>
        <taxon>Chaetocerotales</taxon>
        <taxon>Chaetocerotaceae</taxon>
        <taxon>Chaetoceros</taxon>
    </lineage>
</organism>
<evidence type="ECO:0000256" key="6">
    <source>
        <dbReference type="ARBA" id="ARBA00022723"/>
    </source>
</evidence>
<dbReference type="PROSITE" id="PS00965">
    <property type="entry name" value="PMI_I_1"/>
    <property type="match status" value="1"/>
</dbReference>
<protein>
    <recommendedName>
        <fullName evidence="5">mannose-6-phosphate isomerase</fullName>
        <ecNumber evidence="5">5.3.1.8</ecNumber>
    </recommendedName>
</protein>
<dbReference type="NCBIfam" id="TIGR00218">
    <property type="entry name" value="manA"/>
    <property type="match status" value="1"/>
</dbReference>
<feature type="domain" description="Phosphomannose isomerase type I catalytic" evidence="10">
    <location>
        <begin position="113"/>
        <end position="267"/>
    </location>
</feature>
<feature type="compositionally biased region" description="Polar residues" evidence="9">
    <location>
        <begin position="15"/>
        <end position="24"/>
    </location>
</feature>
<keyword evidence="13" id="KW-1185">Reference proteome</keyword>
<dbReference type="PROSITE" id="PS00966">
    <property type="entry name" value="PMI_I_2"/>
    <property type="match status" value="1"/>
</dbReference>
<evidence type="ECO:0000259" key="10">
    <source>
        <dbReference type="Pfam" id="PF20511"/>
    </source>
</evidence>
<proteinExistence type="inferred from homology"/>
<keyword evidence="6" id="KW-0479">Metal-binding</keyword>
<evidence type="ECO:0000256" key="9">
    <source>
        <dbReference type="SAM" id="MobiDB-lite"/>
    </source>
</evidence>
<dbReference type="GO" id="GO:0005975">
    <property type="term" value="P:carbohydrate metabolic process"/>
    <property type="evidence" value="ECO:0007669"/>
    <property type="project" value="InterPro"/>
</dbReference>
<dbReference type="InterPro" id="IPR046458">
    <property type="entry name" value="PMI_typeI_hel"/>
</dbReference>
<dbReference type="Gene3D" id="1.10.441.10">
    <property type="entry name" value="Phosphomannose Isomerase, domain 2"/>
    <property type="match status" value="1"/>
</dbReference>
<dbReference type="InterPro" id="IPR016305">
    <property type="entry name" value="Mannose-6-P_Isomerase"/>
</dbReference>
<dbReference type="PANTHER" id="PTHR10309">
    <property type="entry name" value="MANNOSE-6-PHOSPHATE ISOMERASE"/>
    <property type="match status" value="1"/>
</dbReference>
<dbReference type="Gene3D" id="2.60.120.10">
    <property type="entry name" value="Jelly Rolls"/>
    <property type="match status" value="2"/>
</dbReference>
<evidence type="ECO:0000256" key="7">
    <source>
        <dbReference type="ARBA" id="ARBA00022833"/>
    </source>
</evidence>
<dbReference type="GO" id="GO:0005829">
    <property type="term" value="C:cytosol"/>
    <property type="evidence" value="ECO:0007669"/>
    <property type="project" value="TreeGrafter"/>
</dbReference>
<dbReference type="Pfam" id="PF20511">
    <property type="entry name" value="PMI_typeI_cat"/>
    <property type="match status" value="1"/>
</dbReference>
<sequence>MSNAIISPTDKMSKPHTSGTNGQFNDEYDMNAFEKMRKKHYIPRKINYDEWEDHRPNIANLPGSCDDEMFDDYIVTTVDVGMVKNAAANALKILQSKTIDVDIDVTEENCLRELDCVAQQYAWGKIGSDALVARLKAAQHEEEKVIDEEAPYAELWIGTHPNGMSKIALPKGDAMEHVPLVNYVQQNPEMHLGVMGESDPSEDYDLTFLFKVLSINKVLSIQAHPDKQLAAQLFTDRPDVYKDPNHKPEMAVALTDDFEAMSGFRPVLEIASNLLDYPEFTDLIGKCRYDVLEFVANKRGVDPKPILKNLFHVYMTAKHDHVQKNLDALQQRLSAKEKPTELDSLILKLAAQFPGDSGIFAPIIFNHMKLKTGDAFYIGANEPHAYIQGDILECMACSDNVVRAGLTPKLKDVDTLVKMLTYKCTKPEITRGKKKDSCCTLYVPPIDDFAMEIIEVPAGREYHLEDVCSPSVILTLDGSGQLKQDWVQNMQVSFGKAAFMSANTDATVIADADGPGLKIVRALSNVHLRSRSNSPLNFE</sequence>
<dbReference type="EC" id="5.3.1.8" evidence="5"/>
<dbReference type="GO" id="GO:0008270">
    <property type="term" value="F:zinc ion binding"/>
    <property type="evidence" value="ECO:0007669"/>
    <property type="project" value="InterPro"/>
</dbReference>
<evidence type="ECO:0000256" key="8">
    <source>
        <dbReference type="ARBA" id="ARBA00023235"/>
    </source>
</evidence>
<dbReference type="PRINTS" id="PR00714">
    <property type="entry name" value="MAN6PISMRASE"/>
</dbReference>
<evidence type="ECO:0000256" key="4">
    <source>
        <dbReference type="ARBA" id="ARBA00010772"/>
    </source>
</evidence>
<name>A0AAD3H4J0_9STRA</name>
<comment type="similarity">
    <text evidence="4">Belongs to the mannose-6-phosphate isomerase type 1 family.</text>
</comment>
<dbReference type="Proteomes" id="UP001054902">
    <property type="component" value="Unassembled WGS sequence"/>
</dbReference>
<comment type="catalytic activity">
    <reaction evidence="1">
        <text>D-mannose 6-phosphate = D-fructose 6-phosphate</text>
        <dbReference type="Rhea" id="RHEA:12356"/>
        <dbReference type="ChEBI" id="CHEBI:58735"/>
        <dbReference type="ChEBI" id="CHEBI:61527"/>
        <dbReference type="EC" id="5.3.1.8"/>
    </reaction>
</comment>
<dbReference type="PANTHER" id="PTHR10309:SF0">
    <property type="entry name" value="MANNOSE-6-PHOSPHATE ISOMERASE"/>
    <property type="match status" value="1"/>
</dbReference>
<evidence type="ECO:0000256" key="5">
    <source>
        <dbReference type="ARBA" id="ARBA00011956"/>
    </source>
</evidence>
<dbReference type="AlphaFoldDB" id="A0AAD3H4J0"/>
<evidence type="ECO:0000256" key="3">
    <source>
        <dbReference type="ARBA" id="ARBA00004666"/>
    </source>
</evidence>
<keyword evidence="8" id="KW-0413">Isomerase</keyword>
<evidence type="ECO:0000256" key="2">
    <source>
        <dbReference type="ARBA" id="ARBA00001947"/>
    </source>
</evidence>
<dbReference type="GO" id="GO:0004476">
    <property type="term" value="F:mannose-6-phosphate isomerase activity"/>
    <property type="evidence" value="ECO:0007669"/>
    <property type="project" value="UniProtKB-EC"/>
</dbReference>